<dbReference type="Gene3D" id="3.30.565.10">
    <property type="entry name" value="Histidine kinase-like ATPase, C-terminal domain"/>
    <property type="match status" value="1"/>
</dbReference>
<dbReference type="PROSITE" id="PS50042">
    <property type="entry name" value="CNMP_BINDING_3"/>
    <property type="match status" value="1"/>
</dbReference>
<dbReference type="InterPro" id="IPR005467">
    <property type="entry name" value="His_kinase_dom"/>
</dbReference>
<evidence type="ECO:0000313" key="6">
    <source>
        <dbReference type="Proteomes" id="UP000441336"/>
    </source>
</evidence>
<dbReference type="PANTHER" id="PTHR43065:SF48">
    <property type="entry name" value="HISTIDINE KINASE"/>
    <property type="match status" value="1"/>
</dbReference>
<dbReference type="InterPro" id="IPR014710">
    <property type="entry name" value="RmlC-like_jellyroll"/>
</dbReference>
<dbReference type="SUPFAM" id="SSF47384">
    <property type="entry name" value="Homodimeric domain of signal transducing histidine kinase"/>
    <property type="match status" value="1"/>
</dbReference>
<dbReference type="InterPro" id="IPR018490">
    <property type="entry name" value="cNMP-bd_dom_sf"/>
</dbReference>
<dbReference type="InterPro" id="IPR036097">
    <property type="entry name" value="HisK_dim/P_sf"/>
</dbReference>
<reference evidence="5 6" key="1">
    <citation type="submission" date="2019-12" db="EMBL/GenBank/DDBJ databases">
        <title>Hymenobacter sp. HMF4947 Genome sequencing and assembly.</title>
        <authorList>
            <person name="Kang H."/>
            <person name="Cha I."/>
            <person name="Kim H."/>
            <person name="Joh K."/>
        </authorList>
    </citation>
    <scope>NUCLEOTIDE SEQUENCE [LARGE SCALE GENOMIC DNA]</scope>
    <source>
        <strain evidence="5 6">HMF4947</strain>
    </source>
</reference>
<dbReference type="CDD" id="cd00075">
    <property type="entry name" value="HATPase"/>
    <property type="match status" value="1"/>
</dbReference>
<comment type="caution">
    <text evidence="5">The sequence shown here is derived from an EMBL/GenBank/DDBJ whole genome shotgun (WGS) entry which is preliminary data.</text>
</comment>
<dbReference type="Proteomes" id="UP000441336">
    <property type="component" value="Unassembled WGS sequence"/>
</dbReference>
<dbReference type="Gene3D" id="2.60.120.10">
    <property type="entry name" value="Jelly Rolls"/>
    <property type="match status" value="1"/>
</dbReference>
<dbReference type="PRINTS" id="PR00344">
    <property type="entry name" value="BCTRLSENSOR"/>
</dbReference>
<dbReference type="PANTHER" id="PTHR43065">
    <property type="entry name" value="SENSOR HISTIDINE KINASE"/>
    <property type="match status" value="1"/>
</dbReference>
<dbReference type="InterPro" id="IPR036890">
    <property type="entry name" value="HATPase_C_sf"/>
</dbReference>
<accession>A0A7K1TD76</accession>
<dbReference type="RefSeq" id="WP_157564162.1">
    <property type="nucleotide sequence ID" value="NZ_WQKZ01000002.1"/>
</dbReference>
<dbReference type="SMART" id="SM00387">
    <property type="entry name" value="HATPase_c"/>
    <property type="match status" value="1"/>
</dbReference>
<evidence type="ECO:0000259" key="3">
    <source>
        <dbReference type="PROSITE" id="PS50042"/>
    </source>
</evidence>
<sequence>MAQQLPSDPAALTTITAFQNLPAEVLAWLAAHGELCRYDPGETIVTAGSPADRMLAVVAGGVQYFNKANGQREAIFRVEAGSVTGVLPYSRLQTFRGESVAVGDTTLFFLPRSQFSALEQTSPELVQRLVGVMSDRVREEVRTQERDDKLRALGKLSAGLSHELNNPAAAIVRAASALRNHLLNSPQLLKNLIFTKPPSEAIGIMKALAAAPPEALPPRSALARADQEEALADWLETQDVPDGYDLAAGLLEAGLSIEKLTPLIAALPPVSRPPALAWLESYSAALRLTNDVYEAGQRISTLVGNVKTYSHMDRDSGRERLSVADGLDSTLNIFAHALREKNVRLVREYAPDLPAVLGKVSSLNQVWTNLIDNALDALPPADGALTVHTEKQLDGVCVSIIDNGAGILPDVLAHMFEPFYTTKPAGEGSGLGLDIARRIVQEHGGRLEAQSEPGHTVFSVWLPATT</sequence>
<dbReference type="Pfam" id="PF00027">
    <property type="entry name" value="cNMP_binding"/>
    <property type="match status" value="1"/>
</dbReference>
<dbReference type="SUPFAM" id="SSF55874">
    <property type="entry name" value="ATPase domain of HSP90 chaperone/DNA topoisomerase II/histidine kinase"/>
    <property type="match status" value="1"/>
</dbReference>
<dbReference type="InterPro" id="IPR004358">
    <property type="entry name" value="Sig_transdc_His_kin-like_C"/>
</dbReference>
<dbReference type="Pfam" id="PF02518">
    <property type="entry name" value="HATPase_c"/>
    <property type="match status" value="1"/>
</dbReference>
<feature type="domain" description="Histidine kinase" evidence="4">
    <location>
        <begin position="297"/>
        <end position="466"/>
    </location>
</feature>
<dbReference type="Gene3D" id="1.10.287.130">
    <property type="match status" value="1"/>
</dbReference>
<dbReference type="SUPFAM" id="SSF51206">
    <property type="entry name" value="cAMP-binding domain-like"/>
    <property type="match status" value="1"/>
</dbReference>
<proteinExistence type="predicted"/>
<dbReference type="EC" id="2.7.13.3" evidence="2"/>
<dbReference type="AlphaFoldDB" id="A0A7K1TD76"/>
<gene>
    <name evidence="5" type="ORF">GO988_08440</name>
</gene>
<evidence type="ECO:0000313" key="5">
    <source>
        <dbReference type="EMBL" id="MVN76350.1"/>
    </source>
</evidence>
<organism evidence="5 6">
    <name type="scientific">Hymenobacter ginkgonis</name>
    <dbReference type="NCBI Taxonomy" id="2682976"/>
    <lineage>
        <taxon>Bacteria</taxon>
        <taxon>Pseudomonadati</taxon>
        <taxon>Bacteroidota</taxon>
        <taxon>Cytophagia</taxon>
        <taxon>Cytophagales</taxon>
        <taxon>Hymenobacteraceae</taxon>
        <taxon>Hymenobacter</taxon>
    </lineage>
</organism>
<dbReference type="InterPro" id="IPR003594">
    <property type="entry name" value="HATPase_dom"/>
</dbReference>
<dbReference type="SMART" id="SM00100">
    <property type="entry name" value="cNMP"/>
    <property type="match status" value="1"/>
</dbReference>
<dbReference type="CDD" id="cd00038">
    <property type="entry name" value="CAP_ED"/>
    <property type="match status" value="1"/>
</dbReference>
<evidence type="ECO:0000256" key="1">
    <source>
        <dbReference type="ARBA" id="ARBA00000085"/>
    </source>
</evidence>
<dbReference type="GO" id="GO:0000155">
    <property type="term" value="F:phosphorelay sensor kinase activity"/>
    <property type="evidence" value="ECO:0007669"/>
    <property type="project" value="InterPro"/>
</dbReference>
<dbReference type="PROSITE" id="PS50109">
    <property type="entry name" value="HIS_KIN"/>
    <property type="match status" value="1"/>
</dbReference>
<comment type="catalytic activity">
    <reaction evidence="1">
        <text>ATP + protein L-histidine = ADP + protein N-phospho-L-histidine.</text>
        <dbReference type="EC" id="2.7.13.3"/>
    </reaction>
</comment>
<keyword evidence="6" id="KW-1185">Reference proteome</keyword>
<name>A0A7K1TD76_9BACT</name>
<dbReference type="InterPro" id="IPR000595">
    <property type="entry name" value="cNMP-bd_dom"/>
</dbReference>
<evidence type="ECO:0000256" key="2">
    <source>
        <dbReference type="ARBA" id="ARBA00012438"/>
    </source>
</evidence>
<protein>
    <recommendedName>
        <fullName evidence="2">histidine kinase</fullName>
        <ecNumber evidence="2">2.7.13.3</ecNumber>
    </recommendedName>
</protein>
<dbReference type="EMBL" id="WQKZ01000002">
    <property type="protein sequence ID" value="MVN76350.1"/>
    <property type="molecule type" value="Genomic_DNA"/>
</dbReference>
<feature type="domain" description="Cyclic nucleotide-binding" evidence="3">
    <location>
        <begin position="17"/>
        <end position="136"/>
    </location>
</feature>
<evidence type="ECO:0000259" key="4">
    <source>
        <dbReference type="PROSITE" id="PS50109"/>
    </source>
</evidence>